<dbReference type="NCBIfam" id="TIGR00756">
    <property type="entry name" value="PPR"/>
    <property type="match status" value="3"/>
</dbReference>
<dbReference type="PANTHER" id="PTHR47447:SF17">
    <property type="entry name" value="OS12G0638900 PROTEIN"/>
    <property type="match status" value="1"/>
</dbReference>
<accession>A0AA38GGW8</accession>
<feature type="repeat" description="PPR" evidence="3">
    <location>
        <begin position="83"/>
        <end position="117"/>
    </location>
</feature>
<proteinExistence type="inferred from homology"/>
<evidence type="ECO:0000313" key="5">
    <source>
        <dbReference type="Proteomes" id="UP000824469"/>
    </source>
</evidence>
<protein>
    <recommendedName>
        <fullName evidence="6">Pentatricopeptide repeat-containing protein</fullName>
    </recommendedName>
</protein>
<dbReference type="Gene3D" id="1.25.40.10">
    <property type="entry name" value="Tetratricopeptide repeat domain"/>
    <property type="match status" value="2"/>
</dbReference>
<evidence type="ECO:0000256" key="3">
    <source>
        <dbReference type="PROSITE-ProRule" id="PRU00708"/>
    </source>
</evidence>
<feature type="repeat" description="PPR" evidence="3">
    <location>
        <begin position="118"/>
        <end position="152"/>
    </location>
</feature>
<gene>
    <name evidence="4" type="ORF">KI387_015967</name>
</gene>
<comment type="caution">
    <text evidence="4">The sequence shown here is derived from an EMBL/GenBank/DDBJ whole genome shotgun (WGS) entry which is preliminary data.</text>
</comment>
<comment type="similarity">
    <text evidence="1">Belongs to the PPR family. P subfamily.</text>
</comment>
<feature type="non-terminal residue" evidence="4">
    <location>
        <position position="1"/>
    </location>
</feature>
<evidence type="ECO:0000313" key="4">
    <source>
        <dbReference type="EMBL" id="KAH9321328.1"/>
    </source>
</evidence>
<dbReference type="Pfam" id="PF13041">
    <property type="entry name" value="PPR_2"/>
    <property type="match status" value="1"/>
</dbReference>
<dbReference type="EMBL" id="JAHRHJ020000003">
    <property type="protein sequence ID" value="KAH9321328.1"/>
    <property type="molecule type" value="Genomic_DNA"/>
</dbReference>
<dbReference type="Proteomes" id="UP000824469">
    <property type="component" value="Unassembled WGS sequence"/>
</dbReference>
<sequence length="208" mass="23001">RGSDVVVIMHEETHDNLTACDKCRLDHQQGSLLYLASSTCAGTIRTLFGYTLKFVGDTYDTTRSIQLNDAKPSGFIDNLACPKNIFYTTSMSVLSSASRLSKARELLKEMKSSHCRPDYVTCNTLIDKFGDSSNVVAAWEVRKEMEEDGCGPNVVTFHTLIKALYNGSKVDEALGLLDEMVEGGHLLNLYTYNYLIGGLLKNNRPDGV</sequence>
<organism evidence="4 5">
    <name type="scientific">Taxus chinensis</name>
    <name type="common">Chinese yew</name>
    <name type="synonym">Taxus wallichiana var. chinensis</name>
    <dbReference type="NCBI Taxonomy" id="29808"/>
    <lineage>
        <taxon>Eukaryota</taxon>
        <taxon>Viridiplantae</taxon>
        <taxon>Streptophyta</taxon>
        <taxon>Embryophyta</taxon>
        <taxon>Tracheophyta</taxon>
        <taxon>Spermatophyta</taxon>
        <taxon>Pinopsida</taxon>
        <taxon>Pinidae</taxon>
        <taxon>Conifers II</taxon>
        <taxon>Cupressales</taxon>
        <taxon>Taxaceae</taxon>
        <taxon>Taxus</taxon>
    </lineage>
</organism>
<dbReference type="PROSITE" id="PS51375">
    <property type="entry name" value="PPR"/>
    <property type="match status" value="3"/>
</dbReference>
<keyword evidence="2" id="KW-0677">Repeat</keyword>
<keyword evidence="5" id="KW-1185">Reference proteome</keyword>
<evidence type="ECO:0008006" key="6">
    <source>
        <dbReference type="Google" id="ProtNLM"/>
    </source>
</evidence>
<dbReference type="InterPro" id="IPR011990">
    <property type="entry name" value="TPR-like_helical_dom_sf"/>
</dbReference>
<dbReference type="Pfam" id="PF01535">
    <property type="entry name" value="PPR"/>
    <property type="match status" value="2"/>
</dbReference>
<dbReference type="PANTHER" id="PTHR47447">
    <property type="entry name" value="OS03G0856100 PROTEIN"/>
    <property type="match status" value="1"/>
</dbReference>
<evidence type="ECO:0000256" key="1">
    <source>
        <dbReference type="ARBA" id="ARBA00007626"/>
    </source>
</evidence>
<feature type="repeat" description="PPR" evidence="3">
    <location>
        <begin position="153"/>
        <end position="187"/>
    </location>
</feature>
<name>A0AA38GGW8_TAXCH</name>
<evidence type="ECO:0000256" key="2">
    <source>
        <dbReference type="ARBA" id="ARBA00022737"/>
    </source>
</evidence>
<dbReference type="InterPro" id="IPR002885">
    <property type="entry name" value="PPR_rpt"/>
</dbReference>
<dbReference type="AlphaFoldDB" id="A0AA38GGW8"/>
<reference evidence="4 5" key="1">
    <citation type="journal article" date="2021" name="Nat. Plants">
        <title>The Taxus genome provides insights into paclitaxel biosynthesis.</title>
        <authorList>
            <person name="Xiong X."/>
            <person name="Gou J."/>
            <person name="Liao Q."/>
            <person name="Li Y."/>
            <person name="Zhou Q."/>
            <person name="Bi G."/>
            <person name="Li C."/>
            <person name="Du R."/>
            <person name="Wang X."/>
            <person name="Sun T."/>
            <person name="Guo L."/>
            <person name="Liang H."/>
            <person name="Lu P."/>
            <person name="Wu Y."/>
            <person name="Zhang Z."/>
            <person name="Ro D.K."/>
            <person name="Shang Y."/>
            <person name="Huang S."/>
            <person name="Yan J."/>
        </authorList>
    </citation>
    <scope>NUCLEOTIDE SEQUENCE [LARGE SCALE GENOMIC DNA]</scope>
    <source>
        <strain evidence="4">Ta-2019</strain>
    </source>
</reference>